<dbReference type="EMBL" id="CP001103">
    <property type="protein sequence ID" value="AEA96803.1"/>
    <property type="molecule type" value="Genomic_DNA"/>
</dbReference>
<proteinExistence type="predicted"/>
<dbReference type="HOGENOM" id="CLU_2353680_0_0_6"/>
<keyword evidence="1" id="KW-0472">Membrane</keyword>
<keyword evidence="1" id="KW-0812">Transmembrane</keyword>
<evidence type="ECO:0000256" key="1">
    <source>
        <dbReference type="SAM" id="Phobius"/>
    </source>
</evidence>
<dbReference type="Proteomes" id="UP000001870">
    <property type="component" value="Chromosome"/>
</dbReference>
<gene>
    <name evidence="2" type="ordered locus">MADE_1003275</name>
</gene>
<evidence type="ECO:0000313" key="2">
    <source>
        <dbReference type="EMBL" id="AEA96803.1"/>
    </source>
</evidence>
<reference evidence="2 3" key="2">
    <citation type="journal article" date="2015" name="Antonie Van Leeuwenhoek">
        <title>Ecophysiological diversity of a novel member of the genus Alteromonas, and description of Alteromonas mediterranea sp. nov.</title>
        <authorList>
            <person name="Ivanova E.P."/>
            <person name="Lopez-Perez M."/>
            <person name="Zabalos M."/>
            <person name="Nguyen S.H."/>
            <person name="Webb H.K."/>
            <person name="Ryan J."/>
            <person name="Lagutin K."/>
            <person name="Vyssotski M."/>
            <person name="Crawford R.J."/>
            <person name="Rodriguez-Valera F."/>
        </authorList>
    </citation>
    <scope>NUCLEOTIDE SEQUENCE [LARGE SCALE GENOMIC DNA]</scope>
    <source>
        <strain evidence="3">DSM 17117 / CIP 110805 / LMG 28347 / Deep ecotype</strain>
    </source>
</reference>
<feature type="transmembrane region" description="Helical" evidence="1">
    <location>
        <begin position="38"/>
        <end position="61"/>
    </location>
</feature>
<keyword evidence="3" id="KW-1185">Reference proteome</keyword>
<accession>F2G8A2</accession>
<name>F2G8A2_ALTMD</name>
<feature type="transmembrane region" description="Helical" evidence="1">
    <location>
        <begin position="6"/>
        <end position="26"/>
    </location>
</feature>
<keyword evidence="1" id="KW-1133">Transmembrane helix</keyword>
<dbReference type="KEGG" id="amc:MADE_1003275"/>
<dbReference type="AlphaFoldDB" id="F2G8A2"/>
<protein>
    <submittedName>
        <fullName evidence="2">Uncharacterized protein</fullName>
    </submittedName>
</protein>
<evidence type="ECO:0000313" key="3">
    <source>
        <dbReference type="Proteomes" id="UP000001870"/>
    </source>
</evidence>
<sequence length="96" mass="10636">MDVLIPTLLVNISFILFILISFFVIRKQKTKASTFFKVGLIIILTANIVAIPATVYIIPLLSNESGIFIVSNVIGLLSGLGIFLMTRAFKDVHERI</sequence>
<feature type="transmembrane region" description="Helical" evidence="1">
    <location>
        <begin position="67"/>
        <end position="86"/>
    </location>
</feature>
<organism evidence="2 3">
    <name type="scientific">Alteromonas mediterranea (strain DSM 17117 / CIP 110805 / LMG 28347 / Deep ecotype)</name>
    <dbReference type="NCBI Taxonomy" id="1774373"/>
    <lineage>
        <taxon>Bacteria</taxon>
        <taxon>Pseudomonadati</taxon>
        <taxon>Pseudomonadota</taxon>
        <taxon>Gammaproteobacteria</taxon>
        <taxon>Alteromonadales</taxon>
        <taxon>Alteromonadaceae</taxon>
        <taxon>Alteromonas/Salinimonas group</taxon>
        <taxon>Alteromonas</taxon>
    </lineage>
</organism>
<reference evidence="2 3" key="1">
    <citation type="journal article" date="2008" name="ISME J.">
        <title>Comparative genomics of two ecotypes of the marine planktonic copiotroph Alteromonas macleodii suggests alternative lifestyles associated with different kinds of particulate organic matter.</title>
        <authorList>
            <person name="Ivars-Martinez E."/>
            <person name="Martin-Cuadrado A.B."/>
            <person name="D'Auria G."/>
            <person name="Mira A."/>
            <person name="Ferriera S."/>
            <person name="Johnson J."/>
            <person name="Friedman R."/>
            <person name="Rodriguez-Valera F."/>
        </authorList>
    </citation>
    <scope>NUCLEOTIDE SEQUENCE [LARGE SCALE GENOMIC DNA]</scope>
    <source>
        <strain evidence="3">DSM 17117 / CIP 110805 / LMG 28347 / Deep ecotype</strain>
    </source>
</reference>